<reference evidence="3" key="1">
    <citation type="submission" date="2022-11" db="UniProtKB">
        <authorList>
            <consortium name="WormBaseParasite"/>
        </authorList>
    </citation>
    <scope>IDENTIFICATION</scope>
</reference>
<evidence type="ECO:0000313" key="3">
    <source>
        <dbReference type="WBParaSite" id="ACRNAN_scaffold25384.g11858.t1"/>
    </source>
</evidence>
<feature type="transmembrane region" description="Helical" evidence="1">
    <location>
        <begin position="20"/>
        <end position="40"/>
    </location>
</feature>
<keyword evidence="1" id="KW-1133">Transmembrane helix</keyword>
<dbReference type="WBParaSite" id="ACRNAN_scaffold25384.g11858.t1">
    <property type="protein sequence ID" value="ACRNAN_scaffold25384.g11858.t1"/>
    <property type="gene ID" value="ACRNAN_scaffold25384.g11858"/>
</dbReference>
<organism evidence="2 3">
    <name type="scientific">Acrobeloides nanus</name>
    <dbReference type="NCBI Taxonomy" id="290746"/>
    <lineage>
        <taxon>Eukaryota</taxon>
        <taxon>Metazoa</taxon>
        <taxon>Ecdysozoa</taxon>
        <taxon>Nematoda</taxon>
        <taxon>Chromadorea</taxon>
        <taxon>Rhabditida</taxon>
        <taxon>Tylenchina</taxon>
        <taxon>Cephalobomorpha</taxon>
        <taxon>Cephaloboidea</taxon>
        <taxon>Cephalobidae</taxon>
        <taxon>Acrobeloides</taxon>
    </lineage>
</organism>
<name>A0A914DGI0_9BILA</name>
<sequence>MASSVKEEYNSGYFMPIKYFAPINDILTGTLSILGNIILLN</sequence>
<keyword evidence="1" id="KW-0812">Transmembrane</keyword>
<keyword evidence="1" id="KW-0472">Membrane</keyword>
<dbReference type="Proteomes" id="UP000887540">
    <property type="component" value="Unplaced"/>
</dbReference>
<proteinExistence type="predicted"/>
<evidence type="ECO:0000313" key="2">
    <source>
        <dbReference type="Proteomes" id="UP000887540"/>
    </source>
</evidence>
<keyword evidence="2" id="KW-1185">Reference proteome</keyword>
<dbReference type="AlphaFoldDB" id="A0A914DGI0"/>
<protein>
    <submittedName>
        <fullName evidence="3">Uncharacterized protein</fullName>
    </submittedName>
</protein>
<accession>A0A914DGI0</accession>
<evidence type="ECO:0000256" key="1">
    <source>
        <dbReference type="SAM" id="Phobius"/>
    </source>
</evidence>